<gene>
    <name evidence="5" type="ORF">FB567DRAFT_224438</name>
</gene>
<name>A0A8K0QUL2_9PLEO</name>
<dbReference type="GO" id="GO:0005829">
    <property type="term" value="C:cytosol"/>
    <property type="evidence" value="ECO:0007669"/>
    <property type="project" value="TreeGrafter"/>
</dbReference>
<protein>
    <recommendedName>
        <fullName evidence="4">Amidohydrolase-related domain-containing protein</fullName>
    </recommendedName>
</protein>
<dbReference type="Proteomes" id="UP000813461">
    <property type="component" value="Unassembled WGS sequence"/>
</dbReference>
<dbReference type="Pfam" id="PF04909">
    <property type="entry name" value="Amidohydro_2"/>
    <property type="match status" value="1"/>
</dbReference>
<evidence type="ECO:0000256" key="2">
    <source>
        <dbReference type="ARBA" id="ARBA00023239"/>
    </source>
</evidence>
<comment type="caution">
    <text evidence="5">The sequence shown here is derived from an EMBL/GenBank/DDBJ whole genome shotgun (WGS) entry which is preliminary data.</text>
</comment>
<dbReference type="Gene3D" id="3.20.20.140">
    <property type="entry name" value="Metal-dependent hydrolases"/>
    <property type="match status" value="1"/>
</dbReference>
<dbReference type="InterPro" id="IPR032466">
    <property type="entry name" value="Metal_Hydrolase"/>
</dbReference>
<evidence type="ECO:0000313" key="5">
    <source>
        <dbReference type="EMBL" id="KAH7069460.1"/>
    </source>
</evidence>
<keyword evidence="6" id="KW-1185">Reference proteome</keyword>
<comment type="similarity">
    <text evidence="3">Belongs to the metallo-dependent hydrolases superfamily.</text>
</comment>
<keyword evidence="2 3" id="KW-0456">Lyase</keyword>
<dbReference type="InterPro" id="IPR032465">
    <property type="entry name" value="ACMSD"/>
</dbReference>
<dbReference type="AlphaFoldDB" id="A0A8K0QUL2"/>
<evidence type="ECO:0000256" key="1">
    <source>
        <dbReference type="ARBA" id="ARBA00022793"/>
    </source>
</evidence>
<dbReference type="SUPFAM" id="SSF51556">
    <property type="entry name" value="Metallo-dependent hydrolases"/>
    <property type="match status" value="1"/>
</dbReference>
<dbReference type="GO" id="GO:0019748">
    <property type="term" value="P:secondary metabolic process"/>
    <property type="evidence" value="ECO:0007669"/>
    <property type="project" value="TreeGrafter"/>
</dbReference>
<evidence type="ECO:0000259" key="4">
    <source>
        <dbReference type="Pfam" id="PF04909"/>
    </source>
</evidence>
<dbReference type="EMBL" id="JAGMVJ010000029">
    <property type="protein sequence ID" value="KAH7069460.1"/>
    <property type="molecule type" value="Genomic_DNA"/>
</dbReference>
<dbReference type="PANTHER" id="PTHR21240">
    <property type="entry name" value="2-AMINO-3-CARBOXYLMUCONATE-6-SEMIALDEHYDE DECARBOXYLASE"/>
    <property type="match status" value="1"/>
</dbReference>
<reference evidence="5" key="1">
    <citation type="journal article" date="2021" name="Nat. Commun.">
        <title>Genetic determinants of endophytism in the Arabidopsis root mycobiome.</title>
        <authorList>
            <person name="Mesny F."/>
            <person name="Miyauchi S."/>
            <person name="Thiergart T."/>
            <person name="Pickel B."/>
            <person name="Atanasova L."/>
            <person name="Karlsson M."/>
            <person name="Huettel B."/>
            <person name="Barry K.W."/>
            <person name="Haridas S."/>
            <person name="Chen C."/>
            <person name="Bauer D."/>
            <person name="Andreopoulos W."/>
            <person name="Pangilinan J."/>
            <person name="LaButti K."/>
            <person name="Riley R."/>
            <person name="Lipzen A."/>
            <person name="Clum A."/>
            <person name="Drula E."/>
            <person name="Henrissat B."/>
            <person name="Kohler A."/>
            <person name="Grigoriev I.V."/>
            <person name="Martin F.M."/>
            <person name="Hacquard S."/>
        </authorList>
    </citation>
    <scope>NUCLEOTIDE SEQUENCE</scope>
    <source>
        <strain evidence="5">MPI-SDFR-AT-0120</strain>
    </source>
</reference>
<dbReference type="InterPro" id="IPR006680">
    <property type="entry name" value="Amidohydro-rel"/>
</dbReference>
<sequence length="357" mass="39181">MATKTPVVDIHSHIFSNTWIYLLQSRTTPPYIDPTANTLVNRPGVPGKPLLANLYDVATKIKFMDQHGIDVSILSLGNPWLDFLTAEDDRAAAGDVSDKINEEMEQMCCQYEGRLYFFATLPMTAGPGAVLQHIATLSSHAHCRGVVMGYAGFGRGMDDPVFIPVLKTLANAGLPVFFHPNYGLPIDVFGPCCAQHGQVLPVSIGFTTETTTAFTRLYLAQVFDEIPSLQIILPHAGGTLPSLIGRIEACIANDNAWQSRLAAHPHRRTLRDVLRQNVFLDGIAFDKGALCAAVDAVGVDRVMFGTDHPLFPSLRRDGMYDAMVRNKDAAEECFSKRSRDYQSIMGGNAMRVLNLRS</sequence>
<evidence type="ECO:0000313" key="6">
    <source>
        <dbReference type="Proteomes" id="UP000813461"/>
    </source>
</evidence>
<dbReference type="PANTHER" id="PTHR21240:SF28">
    <property type="entry name" value="ISO-OROTATE DECARBOXYLASE (EUROFUNG)"/>
    <property type="match status" value="1"/>
</dbReference>
<accession>A0A8K0QUL2</accession>
<feature type="domain" description="Amidohydrolase-related" evidence="4">
    <location>
        <begin position="98"/>
        <end position="355"/>
    </location>
</feature>
<dbReference type="GO" id="GO:0016831">
    <property type="term" value="F:carboxy-lyase activity"/>
    <property type="evidence" value="ECO:0007669"/>
    <property type="project" value="UniProtKB-KW"/>
</dbReference>
<evidence type="ECO:0000256" key="3">
    <source>
        <dbReference type="RuleBase" id="RU366045"/>
    </source>
</evidence>
<keyword evidence="1 3" id="KW-0210">Decarboxylase</keyword>
<organism evidence="5 6">
    <name type="scientific">Paraphoma chrysanthemicola</name>
    <dbReference type="NCBI Taxonomy" id="798071"/>
    <lineage>
        <taxon>Eukaryota</taxon>
        <taxon>Fungi</taxon>
        <taxon>Dikarya</taxon>
        <taxon>Ascomycota</taxon>
        <taxon>Pezizomycotina</taxon>
        <taxon>Dothideomycetes</taxon>
        <taxon>Pleosporomycetidae</taxon>
        <taxon>Pleosporales</taxon>
        <taxon>Pleosporineae</taxon>
        <taxon>Phaeosphaeriaceae</taxon>
        <taxon>Paraphoma</taxon>
    </lineage>
</organism>
<dbReference type="OrthoDB" id="191270at2759"/>
<dbReference type="GO" id="GO:0016787">
    <property type="term" value="F:hydrolase activity"/>
    <property type="evidence" value="ECO:0007669"/>
    <property type="project" value="InterPro"/>
</dbReference>
<proteinExistence type="inferred from homology"/>